<evidence type="ECO:0000313" key="3">
    <source>
        <dbReference type="EMBL" id="GMM35967.1"/>
    </source>
</evidence>
<dbReference type="Proteomes" id="UP001360560">
    <property type="component" value="Unassembled WGS sequence"/>
</dbReference>
<reference evidence="3 4" key="1">
    <citation type="journal article" date="2023" name="Elife">
        <title>Identification of key yeast species and microbe-microbe interactions impacting larval growth of Drosophila in the wild.</title>
        <authorList>
            <person name="Mure A."/>
            <person name="Sugiura Y."/>
            <person name="Maeda R."/>
            <person name="Honda K."/>
            <person name="Sakurai N."/>
            <person name="Takahashi Y."/>
            <person name="Watada M."/>
            <person name="Katoh T."/>
            <person name="Gotoh A."/>
            <person name="Gotoh Y."/>
            <person name="Taniguchi I."/>
            <person name="Nakamura K."/>
            <person name="Hayashi T."/>
            <person name="Katayama T."/>
            <person name="Uemura T."/>
            <person name="Hattori Y."/>
        </authorList>
    </citation>
    <scope>NUCLEOTIDE SEQUENCE [LARGE SCALE GENOMIC DNA]</scope>
    <source>
        <strain evidence="3 4">SC-9</strain>
    </source>
</reference>
<dbReference type="Gene3D" id="3.90.950.20">
    <property type="entry name" value="CinA-like"/>
    <property type="match status" value="1"/>
</dbReference>
<gene>
    <name evidence="3" type="ORF">DASC09_032920</name>
</gene>
<dbReference type="SUPFAM" id="SSF142433">
    <property type="entry name" value="CinA-like"/>
    <property type="match status" value="1"/>
</dbReference>
<feature type="region of interest" description="Disordered" evidence="1">
    <location>
        <begin position="114"/>
        <end position="140"/>
    </location>
</feature>
<dbReference type="InterPro" id="IPR008136">
    <property type="entry name" value="CinA_C"/>
</dbReference>
<dbReference type="EMBL" id="BTFZ01000011">
    <property type="protein sequence ID" value="GMM35967.1"/>
    <property type="molecule type" value="Genomic_DNA"/>
</dbReference>
<dbReference type="GeneID" id="90073942"/>
<evidence type="ECO:0000256" key="1">
    <source>
        <dbReference type="SAM" id="MobiDB-lite"/>
    </source>
</evidence>
<dbReference type="RefSeq" id="XP_064852963.1">
    <property type="nucleotide sequence ID" value="XM_064996891.1"/>
</dbReference>
<organism evidence="3 4">
    <name type="scientific">Saccharomycopsis crataegensis</name>
    <dbReference type="NCBI Taxonomy" id="43959"/>
    <lineage>
        <taxon>Eukaryota</taxon>
        <taxon>Fungi</taxon>
        <taxon>Dikarya</taxon>
        <taxon>Ascomycota</taxon>
        <taxon>Saccharomycotina</taxon>
        <taxon>Saccharomycetes</taxon>
        <taxon>Saccharomycopsidaceae</taxon>
        <taxon>Saccharomycopsis</taxon>
    </lineage>
</organism>
<dbReference type="AlphaFoldDB" id="A0AAV5QME2"/>
<name>A0AAV5QME2_9ASCO</name>
<protein>
    <recommendedName>
        <fullName evidence="2">CinA C-terminal domain-containing protein</fullName>
    </recommendedName>
</protein>
<sequence length="197" mass="21257">MPFVTTEVQPIVEEIATILKSRNQTIAVSEAACGGILSAYLVAVAGASKFFQGGTLVYSLKSKLKLSGWSESEILSYTGPSKKSVLKQARNLRMELGSTYVLCESGFAGPSVDVEGVTSSPNAKKQKIENKDNTNGEEETLLDDSRKVGTVYFAISGPNGEETTVENTGLSDRVENMEEFAKLGLEFFLQVLKNADK</sequence>
<feature type="domain" description="CinA C-terminal" evidence="2">
    <location>
        <begin position="10"/>
        <end position="113"/>
    </location>
</feature>
<evidence type="ECO:0000259" key="2">
    <source>
        <dbReference type="Pfam" id="PF02464"/>
    </source>
</evidence>
<dbReference type="Pfam" id="PF02464">
    <property type="entry name" value="CinA"/>
    <property type="match status" value="1"/>
</dbReference>
<proteinExistence type="predicted"/>
<evidence type="ECO:0000313" key="4">
    <source>
        <dbReference type="Proteomes" id="UP001360560"/>
    </source>
</evidence>
<dbReference type="InterPro" id="IPR036653">
    <property type="entry name" value="CinA-like_C"/>
</dbReference>
<accession>A0AAV5QME2</accession>
<comment type="caution">
    <text evidence="3">The sequence shown here is derived from an EMBL/GenBank/DDBJ whole genome shotgun (WGS) entry which is preliminary data.</text>
</comment>
<keyword evidence="4" id="KW-1185">Reference proteome</keyword>